<dbReference type="Proteomes" id="UP000594059">
    <property type="component" value="Chromosome"/>
</dbReference>
<sequence length="156" mass="17587">MANSTIIPCLQYRNAHVAIDWLCEAFGFRRLSVHADERYVHHAQLVLEGGMVMLASARDEFAANDPVDRWRLRMVQPDQIGGRETQTSCVVVRDPDAHYARAIAAGAEIIRDIANQDYGGRGYGCLDIEGHMWWFGSYDPWLSLDEPEGETRAAVH</sequence>
<dbReference type="Pfam" id="PF00903">
    <property type="entry name" value="Glyoxalase"/>
    <property type="match status" value="1"/>
</dbReference>
<evidence type="ECO:0000259" key="1">
    <source>
        <dbReference type="Pfam" id="PF00903"/>
    </source>
</evidence>
<dbReference type="Gene3D" id="3.30.720.120">
    <property type="match status" value="1"/>
</dbReference>
<reference evidence="2 3" key="1">
    <citation type="submission" date="2020-10" db="EMBL/GenBank/DDBJ databases">
        <title>complete genome sequencing of Lysobacter sp. H21R20.</title>
        <authorList>
            <person name="Bae J.-W."/>
            <person name="Lee S.-Y."/>
        </authorList>
    </citation>
    <scope>NUCLEOTIDE SEQUENCE [LARGE SCALE GENOMIC DNA]</scope>
    <source>
        <strain evidence="2 3">H21R20</strain>
    </source>
</reference>
<organism evidence="2 3">
    <name type="scientific">Novilysobacter ciconiae</name>
    <dbReference type="NCBI Taxonomy" id="2781022"/>
    <lineage>
        <taxon>Bacteria</taxon>
        <taxon>Pseudomonadati</taxon>
        <taxon>Pseudomonadota</taxon>
        <taxon>Gammaproteobacteria</taxon>
        <taxon>Lysobacterales</taxon>
        <taxon>Lysobacteraceae</taxon>
        <taxon>Novilysobacter</taxon>
    </lineage>
</organism>
<dbReference type="RefSeq" id="WP_193986379.1">
    <property type="nucleotide sequence ID" value="NZ_CP063656.1"/>
</dbReference>
<dbReference type="PANTHER" id="PTHR34109:SF1">
    <property type="entry name" value="VOC DOMAIN-CONTAINING PROTEIN"/>
    <property type="match status" value="1"/>
</dbReference>
<evidence type="ECO:0000313" key="2">
    <source>
        <dbReference type="EMBL" id="QOW20182.1"/>
    </source>
</evidence>
<dbReference type="KEGG" id="lcic:INQ41_03870"/>
<evidence type="ECO:0000313" key="3">
    <source>
        <dbReference type="Proteomes" id="UP000594059"/>
    </source>
</evidence>
<accession>A0A7S6UH62</accession>
<protein>
    <submittedName>
        <fullName evidence="2">Glyoxalase</fullName>
    </submittedName>
</protein>
<feature type="domain" description="Glyoxalase/fosfomycin resistance/dioxygenase" evidence="1">
    <location>
        <begin position="12"/>
        <end position="135"/>
    </location>
</feature>
<dbReference type="EMBL" id="CP063656">
    <property type="protein sequence ID" value="QOW20182.1"/>
    <property type="molecule type" value="Genomic_DNA"/>
</dbReference>
<dbReference type="Gene3D" id="3.30.720.110">
    <property type="match status" value="1"/>
</dbReference>
<keyword evidence="3" id="KW-1185">Reference proteome</keyword>
<proteinExistence type="predicted"/>
<dbReference type="InterPro" id="IPR029068">
    <property type="entry name" value="Glyas_Bleomycin-R_OHBP_Dase"/>
</dbReference>
<gene>
    <name evidence="2" type="ORF">INQ41_03870</name>
</gene>
<dbReference type="PANTHER" id="PTHR34109">
    <property type="entry name" value="BNAUNNG04460D PROTEIN-RELATED"/>
    <property type="match status" value="1"/>
</dbReference>
<dbReference type="SUPFAM" id="SSF54593">
    <property type="entry name" value="Glyoxalase/Bleomycin resistance protein/Dihydroxybiphenyl dioxygenase"/>
    <property type="match status" value="1"/>
</dbReference>
<name>A0A7S6UH62_9GAMM</name>
<dbReference type="AlphaFoldDB" id="A0A7S6UH62"/>
<dbReference type="InterPro" id="IPR004360">
    <property type="entry name" value="Glyas_Fos-R_dOase_dom"/>
</dbReference>